<protein>
    <submittedName>
        <fullName evidence="3">Uncharacterized protein</fullName>
    </submittedName>
</protein>
<keyword evidence="4" id="KW-1185">Reference proteome</keyword>
<proteinExistence type="predicted"/>
<keyword evidence="1" id="KW-0175">Coiled coil</keyword>
<comment type="caution">
    <text evidence="3">The sequence shown here is derived from an EMBL/GenBank/DDBJ whole genome shotgun (WGS) entry which is preliminary data.</text>
</comment>
<dbReference type="AlphaFoldDB" id="A0A4U5NX08"/>
<name>A0A4U5NX08_STECR</name>
<feature type="coiled-coil region" evidence="1">
    <location>
        <begin position="69"/>
        <end position="96"/>
    </location>
</feature>
<sequence length="310" mass="35405">MSSRSNKVIKTVPIAAARPKPTLFQPAVPAAPIQQPVMPTIHQSNNVEFMVGLLRQEMATLRAEQEVHKLETRKEIAALKAEIENLKSEGHEKDRRIAECESVLTAFQEWAIRDDSYTEQPKESRPVPATPKTLQAMTEQERHGLLNVFMRDAERNKAIKKLVLAGGDETIKDVDALKPAKNRRPLGNTSFRENTPEHSARPLPRNQSDSKLLQRPKKSTEISRIIGLVERRVNKSANSPRVPATPFRRNSWRRTSEPQMSTQEDGFSDLESEERPRFVLRDPPQPNRRFSARRRETERSELPEGFSDLK</sequence>
<evidence type="ECO:0000313" key="3">
    <source>
        <dbReference type="EMBL" id="TKR88129.1"/>
    </source>
</evidence>
<feature type="region of interest" description="Disordered" evidence="2">
    <location>
        <begin position="235"/>
        <end position="310"/>
    </location>
</feature>
<dbReference type="EMBL" id="AZBU02000003">
    <property type="protein sequence ID" value="TKR88129.1"/>
    <property type="molecule type" value="Genomic_DNA"/>
</dbReference>
<dbReference type="Proteomes" id="UP000298663">
    <property type="component" value="Unassembled WGS sequence"/>
</dbReference>
<gene>
    <name evidence="3" type="ORF">L596_012418</name>
</gene>
<organism evidence="3 4">
    <name type="scientific">Steinernema carpocapsae</name>
    <name type="common">Entomopathogenic nematode</name>
    <dbReference type="NCBI Taxonomy" id="34508"/>
    <lineage>
        <taxon>Eukaryota</taxon>
        <taxon>Metazoa</taxon>
        <taxon>Ecdysozoa</taxon>
        <taxon>Nematoda</taxon>
        <taxon>Chromadorea</taxon>
        <taxon>Rhabditida</taxon>
        <taxon>Tylenchina</taxon>
        <taxon>Panagrolaimomorpha</taxon>
        <taxon>Strongyloidoidea</taxon>
        <taxon>Steinernematidae</taxon>
        <taxon>Steinernema</taxon>
    </lineage>
</organism>
<feature type="region of interest" description="Disordered" evidence="2">
    <location>
        <begin position="175"/>
        <end position="219"/>
    </location>
</feature>
<accession>A0A4U5NX08</accession>
<evidence type="ECO:0000313" key="4">
    <source>
        <dbReference type="Proteomes" id="UP000298663"/>
    </source>
</evidence>
<evidence type="ECO:0000256" key="1">
    <source>
        <dbReference type="SAM" id="Coils"/>
    </source>
</evidence>
<reference evidence="3 4" key="2">
    <citation type="journal article" date="2019" name="G3 (Bethesda)">
        <title>Hybrid Assembly of the Genome of the Entomopathogenic Nematode Steinernema carpocapsae Identifies the X-Chromosome.</title>
        <authorList>
            <person name="Serra L."/>
            <person name="Macchietto M."/>
            <person name="Macias-Munoz A."/>
            <person name="McGill C.J."/>
            <person name="Rodriguez I.M."/>
            <person name="Rodriguez B."/>
            <person name="Murad R."/>
            <person name="Mortazavi A."/>
        </authorList>
    </citation>
    <scope>NUCLEOTIDE SEQUENCE [LARGE SCALE GENOMIC DNA]</scope>
    <source>
        <strain evidence="3 4">ALL</strain>
    </source>
</reference>
<feature type="compositionally biased region" description="Basic and acidic residues" evidence="2">
    <location>
        <begin position="293"/>
        <end position="310"/>
    </location>
</feature>
<evidence type="ECO:0000256" key="2">
    <source>
        <dbReference type="SAM" id="MobiDB-lite"/>
    </source>
</evidence>
<reference evidence="3 4" key="1">
    <citation type="journal article" date="2015" name="Genome Biol.">
        <title>Comparative genomics of Steinernema reveals deeply conserved gene regulatory networks.</title>
        <authorList>
            <person name="Dillman A.R."/>
            <person name="Macchietto M."/>
            <person name="Porter C.F."/>
            <person name="Rogers A."/>
            <person name="Williams B."/>
            <person name="Antoshechkin I."/>
            <person name="Lee M.M."/>
            <person name="Goodwin Z."/>
            <person name="Lu X."/>
            <person name="Lewis E.E."/>
            <person name="Goodrich-Blair H."/>
            <person name="Stock S.P."/>
            <person name="Adams B.J."/>
            <person name="Sternberg P.W."/>
            <person name="Mortazavi A."/>
        </authorList>
    </citation>
    <scope>NUCLEOTIDE SEQUENCE [LARGE SCALE GENOMIC DNA]</scope>
    <source>
        <strain evidence="3 4">ALL</strain>
    </source>
</reference>